<keyword evidence="2" id="KW-1185">Reference proteome</keyword>
<proteinExistence type="predicted"/>
<gene>
    <name evidence="1" type="ORF">M8445_08150</name>
</gene>
<accession>A0ABY7UWS5</accession>
<dbReference type="RefSeq" id="WP_273987244.1">
    <property type="nucleotide sequence ID" value="NZ_BAABQT010000010.1"/>
</dbReference>
<evidence type="ECO:0000313" key="1">
    <source>
        <dbReference type="EMBL" id="WDA57349.1"/>
    </source>
</evidence>
<name>A0ABY7UWS5_9DEIO</name>
<dbReference type="Proteomes" id="UP001217044">
    <property type="component" value="Chromosome"/>
</dbReference>
<dbReference type="EMBL" id="CP115165">
    <property type="protein sequence ID" value="WDA57349.1"/>
    <property type="molecule type" value="Genomic_DNA"/>
</dbReference>
<reference evidence="1 2" key="1">
    <citation type="submission" date="2022-12" db="EMBL/GenBank/DDBJ databases">
        <title>Genome Sequence of Deinococcus aquaticus Type Strain PB314.</title>
        <authorList>
            <person name="Albert C."/>
            <person name="Hill J."/>
            <person name="Boren L."/>
            <person name="Scholz-Ng S."/>
            <person name="Fatema N."/>
            <person name="Grosso R."/>
            <person name="Soboslay E."/>
            <person name="Tuohy J."/>
        </authorList>
    </citation>
    <scope>NUCLEOTIDE SEQUENCE [LARGE SCALE GENOMIC DNA]</scope>
    <source>
        <strain evidence="1 2">PB-314</strain>
    </source>
</reference>
<sequence>MTSFKRAFTQATARYGRFGHAAHLFVAWTLLRDRPALAALAEFRAGLRALADSLGLQDKYSETQTVAWFFAVLDHLDRTGNSAEDWEAFEARNPDLFTPAYLHAFYLPGVLNSPAARLHFLPPEPAPGSAGTS</sequence>
<organism evidence="1 2">
    <name type="scientific">Deinococcus aquaticus</name>
    <dbReference type="NCBI Taxonomy" id="328692"/>
    <lineage>
        <taxon>Bacteria</taxon>
        <taxon>Thermotogati</taxon>
        <taxon>Deinococcota</taxon>
        <taxon>Deinococci</taxon>
        <taxon>Deinococcales</taxon>
        <taxon>Deinococcaceae</taxon>
        <taxon>Deinococcus</taxon>
    </lineage>
</organism>
<evidence type="ECO:0000313" key="2">
    <source>
        <dbReference type="Proteomes" id="UP001217044"/>
    </source>
</evidence>
<protein>
    <submittedName>
        <fullName evidence="1">Uncharacterized protein</fullName>
    </submittedName>
</protein>